<evidence type="ECO:0000256" key="2">
    <source>
        <dbReference type="ARBA" id="ARBA00004173"/>
    </source>
</evidence>
<evidence type="ECO:0000256" key="3">
    <source>
        <dbReference type="ARBA" id="ARBA00005024"/>
    </source>
</evidence>
<dbReference type="Proteomes" id="UP001377567">
    <property type="component" value="Unassembled WGS sequence"/>
</dbReference>
<dbReference type="NCBIfam" id="NF002325">
    <property type="entry name" value="PRK01278.1"/>
    <property type="match status" value="1"/>
</dbReference>
<reference evidence="12 13" key="1">
    <citation type="journal article" date="2023" name="Elife">
        <title>Identification of key yeast species and microbe-microbe interactions impacting larval growth of Drosophila in the wild.</title>
        <authorList>
            <person name="Mure A."/>
            <person name="Sugiura Y."/>
            <person name="Maeda R."/>
            <person name="Honda K."/>
            <person name="Sakurai N."/>
            <person name="Takahashi Y."/>
            <person name="Watada M."/>
            <person name="Katoh T."/>
            <person name="Gotoh A."/>
            <person name="Gotoh Y."/>
            <person name="Taniguchi I."/>
            <person name="Nakamura K."/>
            <person name="Hayashi T."/>
            <person name="Katayama T."/>
            <person name="Uemura T."/>
            <person name="Hattori Y."/>
        </authorList>
    </citation>
    <scope>NUCLEOTIDE SEQUENCE [LARGE SCALE GENOMIC DNA]</scope>
    <source>
        <strain evidence="12 13">KH-74</strain>
    </source>
</reference>
<keyword evidence="10 11" id="KW-0663">Pyridoxal phosphate</keyword>
<dbReference type="EMBL" id="BTGD01000016">
    <property type="protein sequence ID" value="GMM57896.1"/>
    <property type="molecule type" value="Genomic_DNA"/>
</dbReference>
<dbReference type="GO" id="GO:0005759">
    <property type="term" value="C:mitochondrial matrix"/>
    <property type="evidence" value="ECO:0007669"/>
    <property type="project" value="TreeGrafter"/>
</dbReference>
<dbReference type="GO" id="GO:0003992">
    <property type="term" value="F:N2-acetyl-L-ornithine:2-oxoglutarate 5-aminotransferase activity"/>
    <property type="evidence" value="ECO:0007669"/>
    <property type="project" value="UniProtKB-EC"/>
</dbReference>
<dbReference type="PIRSF" id="PIRSF000521">
    <property type="entry name" value="Transaminase_4ab_Lys_Orn"/>
    <property type="match status" value="1"/>
</dbReference>
<evidence type="ECO:0000256" key="8">
    <source>
        <dbReference type="ARBA" id="ARBA00022605"/>
    </source>
</evidence>
<evidence type="ECO:0000313" key="13">
    <source>
        <dbReference type="Proteomes" id="UP001377567"/>
    </source>
</evidence>
<dbReference type="InterPro" id="IPR015422">
    <property type="entry name" value="PyrdxlP-dep_Trfase_small"/>
</dbReference>
<evidence type="ECO:0000256" key="5">
    <source>
        <dbReference type="ARBA" id="ARBA00012919"/>
    </source>
</evidence>
<protein>
    <recommendedName>
        <fullName evidence="6">Acetylornithine aminotransferase, mitochondrial</fullName>
        <ecNumber evidence="5">2.6.1.11</ecNumber>
    </recommendedName>
</protein>
<dbReference type="HAMAP" id="MF_01107">
    <property type="entry name" value="ArgD_aminotrans_3"/>
    <property type="match status" value="1"/>
</dbReference>
<dbReference type="InterPro" id="IPR050103">
    <property type="entry name" value="Class-III_PLP-dep_AT"/>
</dbReference>
<dbReference type="GO" id="GO:0006526">
    <property type="term" value="P:L-arginine biosynthetic process"/>
    <property type="evidence" value="ECO:0007669"/>
    <property type="project" value="UniProtKB-ARBA"/>
</dbReference>
<dbReference type="AlphaFoldDB" id="A0AAV5S4B9"/>
<keyword evidence="7" id="KW-0032">Aminotransferase</keyword>
<comment type="similarity">
    <text evidence="4 11">Belongs to the class-III pyridoxal-phosphate-dependent aminotransferase family.</text>
</comment>
<accession>A0AAV5S4B9</accession>
<dbReference type="InterPro" id="IPR004636">
    <property type="entry name" value="AcOrn/SuccOrn_fam"/>
</dbReference>
<dbReference type="InterPro" id="IPR015421">
    <property type="entry name" value="PyrdxlP-dep_Trfase_major"/>
</dbReference>
<dbReference type="Gene3D" id="3.40.640.10">
    <property type="entry name" value="Type I PLP-dependent aspartate aminotransferase-like (Major domain)"/>
    <property type="match status" value="1"/>
</dbReference>
<evidence type="ECO:0000256" key="9">
    <source>
        <dbReference type="ARBA" id="ARBA00022679"/>
    </source>
</evidence>
<keyword evidence="13" id="KW-1185">Reference proteome</keyword>
<dbReference type="GO" id="GO:0030170">
    <property type="term" value="F:pyridoxal phosphate binding"/>
    <property type="evidence" value="ECO:0007669"/>
    <property type="project" value="InterPro"/>
</dbReference>
<dbReference type="FunFam" id="3.40.640.10:FF:000004">
    <property type="entry name" value="Acetylornithine aminotransferase"/>
    <property type="match status" value="1"/>
</dbReference>
<dbReference type="Pfam" id="PF00202">
    <property type="entry name" value="Aminotran_3"/>
    <property type="match status" value="1"/>
</dbReference>
<dbReference type="CDD" id="cd00610">
    <property type="entry name" value="OAT_like"/>
    <property type="match status" value="1"/>
</dbReference>
<sequence>MLQSNTLKRCFSSTAIKRVGQEIFNDTKFQVTTYNRPNDLCITRGANDVLYDDVNGKQYIDFTAGIAVTALGHSNPEVADILNTQSRKLVHSSNLYYSPECLELSEKLVDKTKAFSGQFDASRVFLCNSGTEANEAALKFAKKHGIKKHGSKKQGIVAFQNSFHGRTMGALSVTWNAKYRTPFGDLVPNVSFLNINDELTKLQSFIHSNHEQIAGLIVEPVQGEGGIFPVPAETLIGLSQVCKANDVAVIYDEIQCGIGRTGKLWAHSYLPKEAHPDIFTAAKALGNGFPIAATIVNEKVNNTLQVGDHGTTYGGNPLGCAVGKHVIDTIANEQFLAQVSAKSEIFMDRLQKIKAKHPEHINDVRGLGLMIGCEFKESPAAIVAKCREMGLLVITAGKTTARFVPPLTITEENIHKGLDIFEKAVAEVYA</sequence>
<evidence type="ECO:0000256" key="4">
    <source>
        <dbReference type="ARBA" id="ARBA00008954"/>
    </source>
</evidence>
<dbReference type="PANTHER" id="PTHR11986:SF79">
    <property type="entry name" value="ACETYLORNITHINE AMINOTRANSFERASE, MITOCHONDRIAL"/>
    <property type="match status" value="1"/>
</dbReference>
<evidence type="ECO:0000313" key="12">
    <source>
        <dbReference type="EMBL" id="GMM57896.1"/>
    </source>
</evidence>
<dbReference type="Gene3D" id="3.90.1150.10">
    <property type="entry name" value="Aspartate Aminotransferase, domain 1"/>
    <property type="match status" value="1"/>
</dbReference>
<dbReference type="GO" id="GO:0042802">
    <property type="term" value="F:identical protein binding"/>
    <property type="evidence" value="ECO:0007669"/>
    <property type="project" value="TreeGrafter"/>
</dbReference>
<proteinExistence type="inferred from homology"/>
<dbReference type="PANTHER" id="PTHR11986">
    <property type="entry name" value="AMINOTRANSFERASE CLASS III"/>
    <property type="match status" value="1"/>
</dbReference>
<dbReference type="EC" id="2.6.1.11" evidence="5"/>
<gene>
    <name evidence="12" type="ORF">DAKH74_045120</name>
</gene>
<dbReference type="InterPro" id="IPR005814">
    <property type="entry name" value="Aminotrans_3"/>
</dbReference>
<keyword evidence="8" id="KW-0028">Amino-acid biosynthesis</keyword>
<evidence type="ECO:0000256" key="7">
    <source>
        <dbReference type="ARBA" id="ARBA00022576"/>
    </source>
</evidence>
<evidence type="ECO:0000256" key="1">
    <source>
        <dbReference type="ARBA" id="ARBA00001933"/>
    </source>
</evidence>
<evidence type="ECO:0000256" key="10">
    <source>
        <dbReference type="ARBA" id="ARBA00022898"/>
    </source>
</evidence>
<comment type="caution">
    <text evidence="12">The sequence shown here is derived from an EMBL/GenBank/DDBJ whole genome shotgun (WGS) entry which is preliminary data.</text>
</comment>
<evidence type="ECO:0000256" key="6">
    <source>
        <dbReference type="ARBA" id="ARBA00021753"/>
    </source>
</evidence>
<evidence type="ECO:0000256" key="11">
    <source>
        <dbReference type="RuleBase" id="RU003560"/>
    </source>
</evidence>
<dbReference type="PROSITE" id="PS00600">
    <property type="entry name" value="AA_TRANSFER_CLASS_3"/>
    <property type="match status" value="1"/>
</dbReference>
<keyword evidence="9" id="KW-0808">Transferase</keyword>
<organism evidence="12 13">
    <name type="scientific">Maudiozyma humilis</name>
    <name type="common">Sour dough yeast</name>
    <name type="synonym">Kazachstania humilis</name>
    <dbReference type="NCBI Taxonomy" id="51915"/>
    <lineage>
        <taxon>Eukaryota</taxon>
        <taxon>Fungi</taxon>
        <taxon>Dikarya</taxon>
        <taxon>Ascomycota</taxon>
        <taxon>Saccharomycotina</taxon>
        <taxon>Saccharomycetes</taxon>
        <taxon>Saccharomycetales</taxon>
        <taxon>Saccharomycetaceae</taxon>
        <taxon>Maudiozyma</taxon>
    </lineage>
</organism>
<dbReference type="InterPro" id="IPR015424">
    <property type="entry name" value="PyrdxlP-dep_Trfase"/>
</dbReference>
<comment type="pathway">
    <text evidence="3">Amino-acid biosynthesis; L-arginine biosynthesis; N(2)-acetyl-L-ornithine from L-glutamate: step 4/4.</text>
</comment>
<dbReference type="InterPro" id="IPR049704">
    <property type="entry name" value="Aminotrans_3_PPA_site"/>
</dbReference>
<comment type="subcellular location">
    <subcellularLocation>
        <location evidence="2">Mitochondrion</location>
    </subcellularLocation>
</comment>
<dbReference type="SUPFAM" id="SSF53383">
    <property type="entry name" value="PLP-dependent transferases"/>
    <property type="match status" value="1"/>
</dbReference>
<dbReference type="NCBIfam" id="TIGR00707">
    <property type="entry name" value="argD"/>
    <property type="match status" value="1"/>
</dbReference>
<name>A0AAV5S4B9_MAUHU</name>
<comment type="cofactor">
    <cofactor evidence="1">
        <name>pyridoxal 5'-phosphate</name>
        <dbReference type="ChEBI" id="CHEBI:597326"/>
    </cofactor>
</comment>